<feature type="signal peptide" evidence="1">
    <location>
        <begin position="1"/>
        <end position="27"/>
    </location>
</feature>
<proteinExistence type="predicted"/>
<dbReference type="GO" id="GO:0005245">
    <property type="term" value="F:voltage-gated calcium channel activity"/>
    <property type="evidence" value="ECO:0007669"/>
    <property type="project" value="TreeGrafter"/>
</dbReference>
<dbReference type="InterPro" id="IPR002035">
    <property type="entry name" value="VWF_A"/>
</dbReference>
<organism evidence="3 4">
    <name type="scientific">Acropora cervicornis</name>
    <name type="common">Staghorn coral</name>
    <dbReference type="NCBI Taxonomy" id="6130"/>
    <lineage>
        <taxon>Eukaryota</taxon>
        <taxon>Metazoa</taxon>
        <taxon>Cnidaria</taxon>
        <taxon>Anthozoa</taxon>
        <taxon>Hexacorallia</taxon>
        <taxon>Scleractinia</taxon>
        <taxon>Astrocoeniina</taxon>
        <taxon>Acroporidae</taxon>
        <taxon>Acropora</taxon>
    </lineage>
</organism>
<keyword evidence="1" id="KW-0732">Signal</keyword>
<dbReference type="EMBL" id="JARQWQ010000073">
    <property type="protein sequence ID" value="KAK2553940.1"/>
    <property type="molecule type" value="Genomic_DNA"/>
</dbReference>
<dbReference type="Gene3D" id="3.40.50.410">
    <property type="entry name" value="von Willebrand factor, type A domain"/>
    <property type="match status" value="1"/>
</dbReference>
<dbReference type="InterPro" id="IPR036465">
    <property type="entry name" value="vWFA_dom_sf"/>
</dbReference>
<comment type="caution">
    <text evidence="3">The sequence shown here is derived from an EMBL/GenBank/DDBJ whole genome shotgun (WGS) entry which is preliminary data.</text>
</comment>
<evidence type="ECO:0000313" key="3">
    <source>
        <dbReference type="EMBL" id="KAK2553940.1"/>
    </source>
</evidence>
<accession>A0AAD9UY64</accession>
<sequence length="366" mass="41189">MAKKIIDRSNVVHYCFLCVVSLWQANAGLLDPISIGNELQKFSRDALGTDQMQVYFNGLQYHKQTLNGEDLKTQLAIKLADKFKARFEVTKRLKRAVEASYARRGIGNTTPAAKECCKADLSMLKYNENFRCSVDMDNMCVKISGRAPPNPVHLDEGVFREIKEISRLYPFIKWQYFASDEGVMTNFPVYHDKDECSEYDPRYRPFYVETATPEAKDVVLVIDTSASMLALAVPANIRCLKEYVTGLNPHGKTHYKRAFQKAFSLLKASITADETAKPKKRVILFLTDGAPSEDEPRGPIFQTIRDMNLQLNNSVIILTFGFGSVDQNTREILQDIAVQNTARYNVSVNSSVGDITPGIFTPVPDS</sequence>
<feature type="chain" id="PRO_5041985574" evidence="1">
    <location>
        <begin position="28"/>
        <end position="366"/>
    </location>
</feature>
<dbReference type="Proteomes" id="UP001249851">
    <property type="component" value="Unassembled WGS sequence"/>
</dbReference>
<protein>
    <submittedName>
        <fullName evidence="3">VWFA and cache domain-containing protein 1</fullName>
    </submittedName>
</protein>
<dbReference type="SUPFAM" id="SSF53300">
    <property type="entry name" value="vWA-like"/>
    <property type="match status" value="1"/>
</dbReference>
<dbReference type="PANTHER" id="PTHR10166:SF66">
    <property type="entry name" value="VWFA AND CACHE DOMAIN-CONTAINING PROTEIN CG16868"/>
    <property type="match status" value="1"/>
</dbReference>
<evidence type="ECO:0000259" key="2">
    <source>
        <dbReference type="PROSITE" id="PS50234"/>
    </source>
</evidence>
<reference evidence="3" key="1">
    <citation type="journal article" date="2023" name="G3 (Bethesda)">
        <title>Whole genome assembly and annotation of the endangered Caribbean coral Acropora cervicornis.</title>
        <authorList>
            <person name="Selwyn J.D."/>
            <person name="Vollmer S.V."/>
        </authorList>
    </citation>
    <scope>NUCLEOTIDE SEQUENCE</scope>
    <source>
        <strain evidence="3">K2</strain>
    </source>
</reference>
<dbReference type="PROSITE" id="PS50234">
    <property type="entry name" value="VWFA"/>
    <property type="match status" value="1"/>
</dbReference>
<dbReference type="InterPro" id="IPR051173">
    <property type="entry name" value="Ca_channel_alpha-2/delta"/>
</dbReference>
<feature type="domain" description="VWFA" evidence="2">
    <location>
        <begin position="251"/>
        <end position="363"/>
    </location>
</feature>
<name>A0AAD9UY64_ACRCE</name>
<reference evidence="3" key="2">
    <citation type="journal article" date="2023" name="Science">
        <title>Genomic signatures of disease resistance in endangered staghorn corals.</title>
        <authorList>
            <person name="Vollmer S.V."/>
            <person name="Selwyn J.D."/>
            <person name="Despard B.A."/>
            <person name="Roesel C.L."/>
        </authorList>
    </citation>
    <scope>NUCLEOTIDE SEQUENCE</scope>
    <source>
        <strain evidence="3">K2</strain>
    </source>
</reference>
<dbReference type="AlphaFoldDB" id="A0AAD9UY64"/>
<keyword evidence="4" id="KW-1185">Reference proteome</keyword>
<evidence type="ECO:0000313" key="4">
    <source>
        <dbReference type="Proteomes" id="UP001249851"/>
    </source>
</evidence>
<dbReference type="GO" id="GO:0005891">
    <property type="term" value="C:voltage-gated calcium channel complex"/>
    <property type="evidence" value="ECO:0007669"/>
    <property type="project" value="TreeGrafter"/>
</dbReference>
<gene>
    <name evidence="3" type="ORF">P5673_024643</name>
</gene>
<dbReference type="PANTHER" id="PTHR10166">
    <property type="entry name" value="VOLTAGE-DEPENDENT CALCIUM CHANNEL SUBUNIT ALPHA-2/DELTA-RELATED"/>
    <property type="match status" value="1"/>
</dbReference>
<evidence type="ECO:0000256" key="1">
    <source>
        <dbReference type="SAM" id="SignalP"/>
    </source>
</evidence>